<dbReference type="SUPFAM" id="SSF50998">
    <property type="entry name" value="Quinoprotein alcohol dehydrogenase-like"/>
    <property type="match status" value="1"/>
</dbReference>
<name>A0A437CIX0_ORYJA</name>
<dbReference type="InterPro" id="IPR005113">
    <property type="entry name" value="uDENN_dom"/>
</dbReference>
<dbReference type="SMART" id="SM00799">
    <property type="entry name" value="DENN"/>
    <property type="match status" value="1"/>
</dbReference>
<reference evidence="6 7" key="2">
    <citation type="submission" date="2019-01" db="EMBL/GenBank/DDBJ databases">
        <title>A chromosome length genome reference of the Java medaka (oryzias javanicus).</title>
        <authorList>
            <person name="Herpin A."/>
            <person name="Takehana Y."/>
            <person name="Naruse K."/>
            <person name="Ansai S."/>
            <person name="Kawaguchi M."/>
        </authorList>
    </citation>
    <scope>NUCLEOTIDE SEQUENCE [LARGE SCALE GENOMIC DNA]</scope>
    <source>
        <strain evidence="6">RS831</strain>
        <tissue evidence="6">Whole body</tissue>
    </source>
</reference>
<feature type="domain" description="UDENN" evidence="4">
    <location>
        <begin position="76"/>
        <end position="492"/>
    </location>
</feature>
<dbReference type="PROSITE" id="PS51286">
    <property type="entry name" value="RAP"/>
    <property type="match status" value="1"/>
</dbReference>
<gene>
    <name evidence="6" type="ORF">OJAV_G00159020</name>
</gene>
<dbReference type="InterPro" id="IPR011047">
    <property type="entry name" value="Quinoprotein_ADH-like_sf"/>
</dbReference>
<feature type="signal peptide" evidence="3">
    <location>
        <begin position="1"/>
        <end position="18"/>
    </location>
</feature>
<dbReference type="GO" id="GO:0031410">
    <property type="term" value="C:cytoplasmic vesicle"/>
    <property type="evidence" value="ECO:0007669"/>
    <property type="project" value="TreeGrafter"/>
</dbReference>
<dbReference type="PROSITE" id="PS50211">
    <property type="entry name" value="DENN"/>
    <property type="match status" value="1"/>
</dbReference>
<evidence type="ECO:0000256" key="2">
    <source>
        <dbReference type="SAM" id="MobiDB-lite"/>
    </source>
</evidence>
<dbReference type="GO" id="GO:0032483">
    <property type="term" value="P:regulation of Rab protein signal transduction"/>
    <property type="evidence" value="ECO:0007669"/>
    <property type="project" value="TreeGrafter"/>
</dbReference>
<dbReference type="Proteomes" id="UP000283210">
    <property type="component" value="Chromosome 16"/>
</dbReference>
<dbReference type="Pfam" id="PF25570">
    <property type="entry name" value="TPR_DENND3"/>
    <property type="match status" value="1"/>
</dbReference>
<dbReference type="InterPro" id="IPR015943">
    <property type="entry name" value="WD40/YVTN_repeat-like_dom_sf"/>
</dbReference>
<dbReference type="InterPro" id="IPR013584">
    <property type="entry name" value="RAP"/>
</dbReference>
<keyword evidence="7" id="KW-1185">Reference proteome</keyword>
<evidence type="ECO:0008006" key="8">
    <source>
        <dbReference type="Google" id="ProtNLM"/>
    </source>
</evidence>
<dbReference type="Pfam" id="PF03456">
    <property type="entry name" value="uDENN"/>
    <property type="match status" value="1"/>
</dbReference>
<dbReference type="InterPro" id="IPR013579">
    <property type="entry name" value="FAST_2"/>
</dbReference>
<dbReference type="SMART" id="SM00952">
    <property type="entry name" value="RAP"/>
    <property type="match status" value="1"/>
</dbReference>
<accession>A0A437CIX0</accession>
<organism evidence="6 7">
    <name type="scientific">Oryzias javanicus</name>
    <name type="common">Javanese ricefish</name>
    <name type="synonym">Aplocheilus javanicus</name>
    <dbReference type="NCBI Taxonomy" id="123683"/>
    <lineage>
        <taxon>Eukaryota</taxon>
        <taxon>Metazoa</taxon>
        <taxon>Chordata</taxon>
        <taxon>Craniata</taxon>
        <taxon>Vertebrata</taxon>
        <taxon>Euteleostomi</taxon>
        <taxon>Actinopterygii</taxon>
        <taxon>Neopterygii</taxon>
        <taxon>Teleostei</taxon>
        <taxon>Neoteleostei</taxon>
        <taxon>Acanthomorphata</taxon>
        <taxon>Ovalentaria</taxon>
        <taxon>Atherinomorphae</taxon>
        <taxon>Beloniformes</taxon>
        <taxon>Adrianichthyidae</taxon>
        <taxon>Oryziinae</taxon>
        <taxon>Oryzias</taxon>
    </lineage>
</organism>
<dbReference type="EMBL" id="CM012452">
    <property type="protein sequence ID" value="RVE62636.1"/>
    <property type="molecule type" value="Genomic_DNA"/>
</dbReference>
<dbReference type="InterPro" id="IPR043153">
    <property type="entry name" value="DENN_C"/>
</dbReference>
<dbReference type="InterPro" id="IPR010622">
    <property type="entry name" value="FAST_Leu-rich"/>
</dbReference>
<feature type="chain" id="PRO_5018983097" description="UDENN domain-containing protein" evidence="3">
    <location>
        <begin position="19"/>
        <end position="1943"/>
    </location>
</feature>
<feature type="region of interest" description="Disordered" evidence="2">
    <location>
        <begin position="64"/>
        <end position="99"/>
    </location>
</feature>
<feature type="compositionally biased region" description="Basic residues" evidence="2">
    <location>
        <begin position="64"/>
        <end position="78"/>
    </location>
</feature>
<protein>
    <recommendedName>
        <fullName evidence="8">UDENN domain-containing protein</fullName>
    </recommendedName>
</protein>
<dbReference type="GO" id="GO:0044528">
    <property type="term" value="P:regulation of mitochondrial mRNA stability"/>
    <property type="evidence" value="ECO:0007669"/>
    <property type="project" value="InterPro"/>
</dbReference>
<dbReference type="PANTHER" id="PTHR12296:SF21">
    <property type="entry name" value="DENN DOMAIN-CONTAINING PROTEIN 3"/>
    <property type="match status" value="1"/>
</dbReference>
<keyword evidence="1" id="KW-0344">Guanine-nucleotide releasing factor</keyword>
<dbReference type="Gene3D" id="6.10.140.1000">
    <property type="match status" value="1"/>
</dbReference>
<dbReference type="Pfam" id="PF06743">
    <property type="entry name" value="FAST_1"/>
    <property type="match status" value="1"/>
</dbReference>
<dbReference type="Pfam" id="PF03455">
    <property type="entry name" value="dDENN"/>
    <property type="match status" value="1"/>
</dbReference>
<evidence type="ECO:0000259" key="4">
    <source>
        <dbReference type="PROSITE" id="PS50211"/>
    </source>
</evidence>
<evidence type="ECO:0000256" key="3">
    <source>
        <dbReference type="SAM" id="SignalP"/>
    </source>
</evidence>
<evidence type="ECO:0000313" key="6">
    <source>
        <dbReference type="EMBL" id="RVE62636.1"/>
    </source>
</evidence>
<dbReference type="InterPro" id="IPR005112">
    <property type="entry name" value="dDENN_dom"/>
</dbReference>
<feature type="domain" description="RAP" evidence="5">
    <location>
        <begin position="1873"/>
        <end position="1931"/>
    </location>
</feature>
<dbReference type="Gene3D" id="2.130.10.10">
    <property type="entry name" value="YVTN repeat-like/Quinoprotein amine dehydrogenase"/>
    <property type="match status" value="1"/>
</dbReference>
<dbReference type="Pfam" id="PF08368">
    <property type="entry name" value="FAST_2"/>
    <property type="match status" value="1"/>
</dbReference>
<dbReference type="CDD" id="cd23739">
    <property type="entry name" value="TBRG4-like_N"/>
    <property type="match status" value="1"/>
</dbReference>
<keyword evidence="3" id="KW-0732">Signal</keyword>
<reference evidence="6 7" key="1">
    <citation type="submission" date="2018-11" db="EMBL/GenBank/DDBJ databases">
        <authorList>
            <person name="Lopez-Roques C."/>
            <person name="Donnadieu C."/>
            <person name="Bouchez O."/>
            <person name="Klopp C."/>
            <person name="Cabau C."/>
            <person name="Zahm M."/>
        </authorList>
    </citation>
    <scope>NUCLEOTIDE SEQUENCE [LARGE SCALE GENOMIC DNA]</scope>
    <source>
        <strain evidence="6">RS831</strain>
        <tissue evidence="6">Whole body</tissue>
    </source>
</reference>
<dbReference type="InterPro" id="IPR057977">
    <property type="entry name" value="TPR_DENND3"/>
</dbReference>
<dbReference type="SMART" id="SM00801">
    <property type="entry name" value="dDENN"/>
    <property type="match status" value="1"/>
</dbReference>
<proteinExistence type="predicted"/>
<dbReference type="Gene3D" id="3.40.50.11500">
    <property type="match status" value="1"/>
</dbReference>
<dbReference type="Gene3D" id="3.30.450.200">
    <property type="match status" value="1"/>
</dbReference>
<evidence type="ECO:0000259" key="5">
    <source>
        <dbReference type="PROSITE" id="PS51286"/>
    </source>
</evidence>
<dbReference type="PANTHER" id="PTHR12296">
    <property type="entry name" value="DENN DOMAIN-CONTAINING PROTEIN 4"/>
    <property type="match status" value="1"/>
</dbReference>
<sequence>MAACLLPALLEACVVVGASVDKLQEVYQAIISDETSEPLLLDPEVLHVVAPPFVTRTQPETLKPRVKRRRPFLRKKRDRPSSAAATSSQGGGVQEDREGGENASILKDINLVALPQLCFPGGSLKVTSEQKREQFHFLVFTDIFGNKTYGVVLQYYRPVPDGASFHQNGTGTNLFSAYCVCIMSKHPYFSALKDCLSCLLIQLRSCRLSDVKEKVKDFAAKLSLVPIPPPGNLHLMFTLSPLTITLPTRVDNNQPVIDLDLHLPFLCFQPQTLLQVLSCLLQEQQLVFFASDFAKLTLISESLLIFLKPLCWQHPYVPVLARGMLDFVMAPTAFLMGCHLSHFAEVAAETSDLILVNLDDGSVCSSSSDTVDLPDIPPAAADSFIQGCHSLQMHFDLDQCSRGSGTDINEQRDQRRAWQRRLNDDIQMLALELIVNLFRDVIYHLNYEHRVFHSEEFLKTRQPTEKPFYEKVLETQIFHSFLKDRLNKKADPFTRMELDTRSEMQKKKMTLETRRPTMQEIQARRTSSVTENRLSRRLGTSLPNLQEDPTMGCRTNSLLTRTVMSDMAAKSPAKLVKVFGLPDFPASLSFQSVQSYYGELLHQLGKAITSVQNEDSALLARFYYLRGFINMLCSRRLDALSDFQNLYKTDTAILPAQLVPWLVASLHRDERQLAQKRPDLKRLIVKVKMDNEKPLIQTNDHVKKFELPRHHLHEDAFVRCVQECGIVKDVATMRRLFEALTDGQIKQVDPELFRVFYTFWKEMEAEARDVHLPSEVIEQLDLSECVYKLSGRVKTSHGVGKLAMTQKRLFLLTDGPPSFLEITKFRDIQEVKITSAPFLIRIPSLRIHTCSRPEVFEANLKTETELWNLVIKEMWAGRRIADQHKDPQYMTQALTNVLLMDAVMGCLQTQRSISAAAKLAYFDQIKHEVPMMVPRITAETLKHKINPSVDLAEPQTVHVLLYTPGQLTCKDSQWEMNPKLWVALSGGRIVVFDAASWSLLQDCIQVGQSQVTCMIGVVHNQVWIGSQDSVIYIFDTNTMTCNKQLTEHRSEVTALSVDTKHQHNSQYAYSCSSDGTILQWNSSGLTVKRQFLLSCDRLSSIQIHDGVLWCCCTGCIVELKKSGAPQRRITLPEDLQSMPNSFSCFIVIPERGQLWTGCADSADLFLWHINNHKHPFKRISLPGISGITCMIRVKNQIWVGCRGRHGVGGQCDGQLRSQVLVVDLDSFTVTKELQAHSDSIQTLCSAEDRYVLSGSARRDGRIAIWRVDVRGSRGVTSDDNCLRRKSPTATSHVNRFAHIDSKISLMLGSMASRLLCRCARLGCRLSSQTPAAAMVRMHLPAGGSAETSKAKGWSWVTERLMCERGTVTEEDLYPTMPVRTQLDEVVEKASTPEEVLAAWAEYGGNGNQAASSLNKWTQLVLKSKGKFWEQQAELIMDSRVVDMLNTLSQQLSSVWNGNLVNVLRTLWFLGVPRTHGALGSVQTEVQWRIRRFSYKQLSYLVDWGAFRKAPQDAAIVSAALKQLELRWTEIADSKTVSMLIAKGEHMTPTLMDKLEDKALELAEAFTAEEIRRVCVSLAAQSRRSVPLLRALSYHLLQKPSSDFTTPLIMDMAFAYGKLNFHHSQVFQRLAGELLPRVPELSATDVTRCSKSLGFLKWLHIPLFEAFAEHYTANSSKYSISQLCSLLMTFARLGFLPSKGEEFFSKVHVVLEDSLAGLEPFLQTDVAWSLCVLQQAKPQYVTPLIQESHIQQLSIGNPVRVENYKLKVLHIAASLHLENPSPSGRVSPPSVLPVPANTSPLSVLQSSLRETLQSLVGGKTEALRVGVNTVYGWTIEGEMVVDCDNKPVDLSKLKAPHLPSGGGSQDLPEGARRLAFLGWEFPHFGSKSRELLGRFLMMKRHLQLAGFITVEVPYYEWLELKTEWQKLAYLKDKMGKAVAEEMAK</sequence>
<dbReference type="InterPro" id="IPR001680">
    <property type="entry name" value="WD40_rpt"/>
</dbReference>
<dbReference type="Pfam" id="PF08373">
    <property type="entry name" value="RAP"/>
    <property type="match status" value="1"/>
</dbReference>
<dbReference type="OrthoDB" id="6019893at2759"/>
<dbReference type="InterPro" id="IPR037516">
    <property type="entry name" value="Tripartite_DENN"/>
</dbReference>
<dbReference type="InterPro" id="IPR001194">
    <property type="entry name" value="cDENN_dom"/>
</dbReference>
<dbReference type="GO" id="GO:0005085">
    <property type="term" value="F:guanyl-nucleotide exchange factor activity"/>
    <property type="evidence" value="ECO:0007669"/>
    <property type="project" value="UniProtKB-KW"/>
</dbReference>
<evidence type="ECO:0000256" key="1">
    <source>
        <dbReference type="ARBA" id="ARBA00022658"/>
    </source>
</evidence>
<dbReference type="InterPro" id="IPR051696">
    <property type="entry name" value="DENN_Domain_GEFs"/>
</dbReference>
<dbReference type="Pfam" id="PF00400">
    <property type="entry name" value="WD40"/>
    <property type="match status" value="1"/>
</dbReference>
<dbReference type="SMART" id="SM00320">
    <property type="entry name" value="WD40"/>
    <property type="match status" value="3"/>
</dbReference>
<dbReference type="Pfam" id="PF02141">
    <property type="entry name" value="DENN"/>
    <property type="match status" value="1"/>
</dbReference>
<evidence type="ECO:0000313" key="7">
    <source>
        <dbReference type="Proteomes" id="UP000283210"/>
    </source>
</evidence>